<accession>A0A644X4J5</accession>
<evidence type="ECO:0000313" key="5">
    <source>
        <dbReference type="EMBL" id="MPM11090.1"/>
    </source>
</evidence>
<evidence type="ECO:0000256" key="3">
    <source>
        <dbReference type="ARBA" id="ARBA00038502"/>
    </source>
</evidence>
<dbReference type="InterPro" id="IPR016181">
    <property type="entry name" value="Acyl_CoA_acyltransferase"/>
</dbReference>
<sequence>MIKTERLILRQIVDSDAEDIFAYSRGPNTGLDAGWKPHETLEETQAIMQEIYLGQESVFGIVLKETGGMIGSVGLIDDPLRENDSGRMLGYALGEAFWGKGFMTEAAAAVVAYGFETMHLDLISATCYPANERSRRVLEKLGFRYEGTLARAEKRYDGQVMDKECFSVTKEAYFQNRF</sequence>
<dbReference type="SUPFAM" id="SSF55729">
    <property type="entry name" value="Acyl-CoA N-acyltransferases (Nat)"/>
    <property type="match status" value="1"/>
</dbReference>
<keyword evidence="2" id="KW-0012">Acyltransferase</keyword>
<evidence type="ECO:0000259" key="4">
    <source>
        <dbReference type="PROSITE" id="PS51186"/>
    </source>
</evidence>
<dbReference type="AlphaFoldDB" id="A0A644X4J5"/>
<dbReference type="GO" id="GO:0005737">
    <property type="term" value="C:cytoplasm"/>
    <property type="evidence" value="ECO:0007669"/>
    <property type="project" value="TreeGrafter"/>
</dbReference>
<gene>
    <name evidence="5" type="ORF">SDC9_57428</name>
</gene>
<organism evidence="5">
    <name type="scientific">bioreactor metagenome</name>
    <dbReference type="NCBI Taxonomy" id="1076179"/>
    <lineage>
        <taxon>unclassified sequences</taxon>
        <taxon>metagenomes</taxon>
        <taxon>ecological metagenomes</taxon>
    </lineage>
</organism>
<feature type="domain" description="N-acetyltransferase" evidence="4">
    <location>
        <begin position="7"/>
        <end position="166"/>
    </location>
</feature>
<evidence type="ECO:0000256" key="1">
    <source>
        <dbReference type="ARBA" id="ARBA00022679"/>
    </source>
</evidence>
<comment type="similarity">
    <text evidence="3">Belongs to the acetyltransferase family. RimJ subfamily.</text>
</comment>
<keyword evidence="1" id="KW-0808">Transferase</keyword>
<name>A0A644X4J5_9ZZZZ</name>
<dbReference type="Gene3D" id="3.40.630.30">
    <property type="match status" value="1"/>
</dbReference>
<dbReference type="PANTHER" id="PTHR43792">
    <property type="entry name" value="GNAT FAMILY, PUTATIVE (AFU_ORTHOLOGUE AFUA_3G00765)-RELATED-RELATED"/>
    <property type="match status" value="1"/>
</dbReference>
<dbReference type="EMBL" id="VSSQ01001782">
    <property type="protein sequence ID" value="MPM11090.1"/>
    <property type="molecule type" value="Genomic_DNA"/>
</dbReference>
<protein>
    <recommendedName>
        <fullName evidence="4">N-acetyltransferase domain-containing protein</fullName>
    </recommendedName>
</protein>
<evidence type="ECO:0000256" key="2">
    <source>
        <dbReference type="ARBA" id="ARBA00023315"/>
    </source>
</evidence>
<dbReference type="PANTHER" id="PTHR43792:SF8">
    <property type="entry name" value="[RIBOSOMAL PROTEIN US5]-ALANINE N-ACETYLTRANSFERASE"/>
    <property type="match status" value="1"/>
</dbReference>
<reference evidence="5" key="1">
    <citation type="submission" date="2019-08" db="EMBL/GenBank/DDBJ databases">
        <authorList>
            <person name="Kucharzyk K."/>
            <person name="Murdoch R.W."/>
            <person name="Higgins S."/>
            <person name="Loffler F."/>
        </authorList>
    </citation>
    <scope>NUCLEOTIDE SEQUENCE</scope>
</reference>
<comment type="caution">
    <text evidence="5">The sequence shown here is derived from an EMBL/GenBank/DDBJ whole genome shotgun (WGS) entry which is preliminary data.</text>
</comment>
<dbReference type="Pfam" id="PF13302">
    <property type="entry name" value="Acetyltransf_3"/>
    <property type="match status" value="1"/>
</dbReference>
<dbReference type="PROSITE" id="PS51186">
    <property type="entry name" value="GNAT"/>
    <property type="match status" value="1"/>
</dbReference>
<dbReference type="InterPro" id="IPR000182">
    <property type="entry name" value="GNAT_dom"/>
</dbReference>
<dbReference type="InterPro" id="IPR051531">
    <property type="entry name" value="N-acetyltransferase"/>
</dbReference>
<dbReference type="GO" id="GO:0008999">
    <property type="term" value="F:protein-N-terminal-alanine acetyltransferase activity"/>
    <property type="evidence" value="ECO:0007669"/>
    <property type="project" value="TreeGrafter"/>
</dbReference>
<proteinExistence type="inferred from homology"/>